<dbReference type="GO" id="GO:0020037">
    <property type="term" value="F:heme binding"/>
    <property type="evidence" value="ECO:0007669"/>
    <property type="project" value="InterPro"/>
</dbReference>
<accession>A0A6H9YPC6</accession>
<comment type="similarity">
    <text evidence="3 11">Belongs to the NOS family. Bacterial NOS oxygenase subfamily.</text>
</comment>
<comment type="function">
    <text evidence="2 11">Catalyzes the production of nitric oxide.</text>
</comment>
<dbReference type="PANTHER" id="PTHR43410">
    <property type="entry name" value="NITRIC OXIDE SYNTHASE OXYGENASE"/>
    <property type="match status" value="1"/>
</dbReference>
<dbReference type="Gene3D" id="3.90.1230.10">
    <property type="entry name" value="Nitric Oxide Synthase, Chain A, domain 3"/>
    <property type="match status" value="1"/>
</dbReference>
<keyword evidence="7 11" id="KW-0479">Metal-binding</keyword>
<dbReference type="PROSITE" id="PS60001">
    <property type="entry name" value="NOS"/>
    <property type="match status" value="1"/>
</dbReference>
<evidence type="ECO:0000313" key="15">
    <source>
        <dbReference type="Proteomes" id="UP000468735"/>
    </source>
</evidence>
<evidence type="ECO:0000256" key="8">
    <source>
        <dbReference type="ARBA" id="ARBA00023002"/>
    </source>
</evidence>
<comment type="caution">
    <text evidence="14">The sequence shown here is derived from an EMBL/GenBank/DDBJ whole genome shotgun (WGS) entry which is preliminary data.</text>
</comment>
<comment type="subunit">
    <text evidence="11">Homodimer.</text>
</comment>
<dbReference type="EMBL" id="WBMT01000021">
    <property type="protein sequence ID" value="KAB2342666.1"/>
    <property type="molecule type" value="Genomic_DNA"/>
</dbReference>
<organism evidence="14 15">
    <name type="scientific">Actinomadura rudentiformis</name>
    <dbReference type="NCBI Taxonomy" id="359158"/>
    <lineage>
        <taxon>Bacteria</taxon>
        <taxon>Bacillati</taxon>
        <taxon>Actinomycetota</taxon>
        <taxon>Actinomycetes</taxon>
        <taxon>Streptosporangiales</taxon>
        <taxon>Thermomonosporaceae</taxon>
        <taxon>Actinomadura</taxon>
    </lineage>
</organism>
<keyword evidence="15" id="KW-1185">Reference proteome</keyword>
<gene>
    <name evidence="14" type="ORF">F8566_37100</name>
</gene>
<dbReference type="GO" id="GO:0004517">
    <property type="term" value="F:nitric-oxide synthase activity"/>
    <property type="evidence" value="ECO:0007669"/>
    <property type="project" value="InterPro"/>
</dbReference>
<protein>
    <recommendedName>
        <fullName evidence="5 11">Nitric oxide synthase oxygenase</fullName>
        <ecNumber evidence="4 11">1.14.14.47</ecNumber>
    </recommendedName>
</protein>
<evidence type="ECO:0000256" key="6">
    <source>
        <dbReference type="ARBA" id="ARBA00022617"/>
    </source>
</evidence>
<dbReference type="PIRSF" id="PIRSF037219">
    <property type="entry name" value="NOS_oxygenase"/>
    <property type="match status" value="1"/>
</dbReference>
<evidence type="ECO:0000256" key="4">
    <source>
        <dbReference type="ARBA" id="ARBA00012735"/>
    </source>
</evidence>
<evidence type="ECO:0000259" key="13">
    <source>
        <dbReference type="PROSITE" id="PS60001"/>
    </source>
</evidence>
<evidence type="ECO:0000256" key="7">
    <source>
        <dbReference type="ARBA" id="ARBA00022723"/>
    </source>
</evidence>
<comment type="cofactor">
    <cofactor evidence="1 11 12">
        <name>heme</name>
        <dbReference type="ChEBI" id="CHEBI:30413"/>
    </cofactor>
</comment>
<dbReference type="Gene3D" id="3.90.440.10">
    <property type="entry name" value="Nitric Oxide Synthase,Heme Domain,Chain A domain 2"/>
    <property type="match status" value="1"/>
</dbReference>
<dbReference type="InterPro" id="IPR017142">
    <property type="entry name" value="Nitric_oxide_synthase_Oase-su"/>
</dbReference>
<evidence type="ECO:0000313" key="14">
    <source>
        <dbReference type="EMBL" id="KAB2342666.1"/>
    </source>
</evidence>
<dbReference type="InterPro" id="IPR044940">
    <property type="entry name" value="NOS_dom_2"/>
</dbReference>
<dbReference type="EC" id="1.14.14.47" evidence="4 11"/>
<dbReference type="OrthoDB" id="3398374at2"/>
<evidence type="ECO:0000256" key="5">
    <source>
        <dbReference type="ARBA" id="ARBA00018859"/>
    </source>
</evidence>
<dbReference type="InterPro" id="IPR004030">
    <property type="entry name" value="NOS_N"/>
</dbReference>
<reference evidence="14 15" key="1">
    <citation type="submission" date="2019-09" db="EMBL/GenBank/DDBJ databases">
        <title>Actinomadura physcomitrii sp. nov., a novel actinomycete isolated from moss [Physcomitrium sphaericum (Ludw) Fuernr].</title>
        <authorList>
            <person name="Zhuang X."/>
            <person name="Liu C."/>
        </authorList>
    </citation>
    <scope>NUCLEOTIDE SEQUENCE [LARGE SCALE GENOMIC DNA]</scope>
    <source>
        <strain evidence="14 15">HMC1</strain>
    </source>
</reference>
<dbReference type="Proteomes" id="UP000468735">
    <property type="component" value="Unassembled WGS sequence"/>
</dbReference>
<dbReference type="AlphaFoldDB" id="A0A6H9YPC6"/>
<keyword evidence="9 11" id="KW-0408">Iron</keyword>
<keyword evidence="8 11" id="KW-0560">Oxidoreductase</keyword>
<evidence type="ECO:0000256" key="10">
    <source>
        <dbReference type="ARBA" id="ARBA00048713"/>
    </source>
</evidence>
<dbReference type="GO" id="GO:0006809">
    <property type="term" value="P:nitric oxide biosynthetic process"/>
    <property type="evidence" value="ECO:0007669"/>
    <property type="project" value="InterPro"/>
</dbReference>
<dbReference type="Pfam" id="PF02898">
    <property type="entry name" value="NO_synthase"/>
    <property type="match status" value="1"/>
</dbReference>
<dbReference type="GO" id="GO:0046872">
    <property type="term" value="F:metal ion binding"/>
    <property type="evidence" value="ECO:0007669"/>
    <property type="project" value="UniProtKB-KW"/>
</dbReference>
<dbReference type="RefSeq" id="WP_151566706.1">
    <property type="nucleotide sequence ID" value="NZ_WBMT01000021.1"/>
</dbReference>
<dbReference type="PANTHER" id="PTHR43410:SF1">
    <property type="entry name" value="NITRIC OXIDE SYNTHASE"/>
    <property type="match status" value="1"/>
</dbReference>
<evidence type="ECO:0000256" key="9">
    <source>
        <dbReference type="ARBA" id="ARBA00023004"/>
    </source>
</evidence>
<feature type="domain" description="Nitric oxide synthase (NOS)" evidence="13">
    <location>
        <begin position="74"/>
        <end position="81"/>
    </location>
</feature>
<comment type="miscellaneous">
    <text evidence="11">This protein is similar to the oxygenase domain of eukaryotic nitric oxide synthases but lacks the reductase domain which, in eukaryotes, is responsible for transfer of electrons to the ferric heme during nitric oxide synthesis.</text>
</comment>
<dbReference type="CDD" id="cd00575">
    <property type="entry name" value="NOS_oxygenase"/>
    <property type="match status" value="1"/>
</dbReference>
<name>A0A6H9YPC6_9ACTN</name>
<evidence type="ECO:0000256" key="1">
    <source>
        <dbReference type="ARBA" id="ARBA00001971"/>
    </source>
</evidence>
<evidence type="ECO:0000256" key="12">
    <source>
        <dbReference type="PIRSR" id="PIRSR037219-1"/>
    </source>
</evidence>
<evidence type="ECO:0000256" key="11">
    <source>
        <dbReference type="PIRNR" id="PIRNR037219"/>
    </source>
</evidence>
<comment type="catalytic activity">
    <reaction evidence="10">
        <text>3 reduced [flavodoxin] + 2 L-arginine + 4 O2 = 3 oxidized [flavodoxin] + 2 L-citrulline + 2 nitric oxide + 4 H2O + 5 H(+)</text>
        <dbReference type="Rhea" id="RHEA:52324"/>
        <dbReference type="Rhea" id="RHEA-COMP:10622"/>
        <dbReference type="Rhea" id="RHEA-COMP:10623"/>
        <dbReference type="ChEBI" id="CHEBI:15377"/>
        <dbReference type="ChEBI" id="CHEBI:15378"/>
        <dbReference type="ChEBI" id="CHEBI:15379"/>
        <dbReference type="ChEBI" id="CHEBI:16480"/>
        <dbReference type="ChEBI" id="CHEBI:32682"/>
        <dbReference type="ChEBI" id="CHEBI:57618"/>
        <dbReference type="ChEBI" id="CHEBI:57743"/>
        <dbReference type="ChEBI" id="CHEBI:58210"/>
        <dbReference type="EC" id="1.14.14.47"/>
    </reaction>
</comment>
<dbReference type="InterPro" id="IPR050607">
    <property type="entry name" value="NOS"/>
</dbReference>
<dbReference type="InterPro" id="IPR044943">
    <property type="entry name" value="NOS_dom_1"/>
</dbReference>
<dbReference type="Gene3D" id="3.90.340.10">
    <property type="entry name" value="Nitric Oxide Synthase, Chain A, domain 1"/>
    <property type="match status" value="1"/>
</dbReference>
<evidence type="ECO:0000256" key="2">
    <source>
        <dbReference type="ARBA" id="ARBA00002642"/>
    </source>
</evidence>
<proteinExistence type="inferred from homology"/>
<keyword evidence="6 11" id="KW-0349">Heme</keyword>
<dbReference type="InterPro" id="IPR044944">
    <property type="entry name" value="NOS_dom_3"/>
</dbReference>
<feature type="binding site" description="axial binding residue" evidence="12">
    <location>
        <position position="75"/>
    </location>
    <ligand>
        <name>heme</name>
        <dbReference type="ChEBI" id="CHEBI:30413"/>
    </ligand>
    <ligandPart>
        <name>Fe</name>
        <dbReference type="ChEBI" id="CHEBI:18248"/>
    </ligandPart>
</feature>
<dbReference type="SUPFAM" id="SSF56512">
    <property type="entry name" value="Nitric oxide (NO) synthase oxygenase domain"/>
    <property type="match status" value="1"/>
</dbReference>
<sequence>MVPSGHFSSSRSTTELEHAAAEFLDVFYAENPSAGNLTSRSLQVRAEIYRTGTYRHTHAELEFGARVAWRNSSRCIGRLYWRGLRVRDRRHVRAARDIASECFEHLVTATGAGRIRPIVTVFAPDRPGEPGPRIWNDQLIRYAGHRRPDGAIVGDPQNRALTRMARRLGWEGGHGTPFDVLPLMIEVPGEPIRYFDVPRAGVLEVELTHPDFGWFADLGLRWHAVPAVSDMNLEIGGITYPAAPFNGWYMGTEIGARNLGDEDRYNLLPQVAERLGLDTSNEITLWRDRALVELNVAVLHSFEEAGVTITDHHTESRRFLTHLAKEESAGRPCPADWSWIVPPISGSATPVFHRLYEELDLRPNYVRRPRAFRG</sequence>
<evidence type="ECO:0000256" key="3">
    <source>
        <dbReference type="ARBA" id="ARBA00005411"/>
    </source>
</evidence>
<dbReference type="InterPro" id="IPR036119">
    <property type="entry name" value="NOS_N_sf"/>
</dbReference>